<accession>A0A5N7BB49</accession>
<dbReference type="AlphaFoldDB" id="A0A5N7BB49"/>
<organism evidence="1 2">
    <name type="scientific">Aspergillus bertholletiae</name>
    <dbReference type="NCBI Taxonomy" id="1226010"/>
    <lineage>
        <taxon>Eukaryota</taxon>
        <taxon>Fungi</taxon>
        <taxon>Dikarya</taxon>
        <taxon>Ascomycota</taxon>
        <taxon>Pezizomycotina</taxon>
        <taxon>Eurotiomycetes</taxon>
        <taxon>Eurotiomycetidae</taxon>
        <taxon>Eurotiales</taxon>
        <taxon>Aspergillaceae</taxon>
        <taxon>Aspergillus</taxon>
        <taxon>Aspergillus subgen. Circumdati</taxon>
    </lineage>
</organism>
<dbReference type="EMBL" id="ML736200">
    <property type="protein sequence ID" value="KAE8378998.1"/>
    <property type="molecule type" value="Genomic_DNA"/>
</dbReference>
<evidence type="ECO:0000313" key="1">
    <source>
        <dbReference type="EMBL" id="KAE8378998.1"/>
    </source>
</evidence>
<gene>
    <name evidence="1" type="ORF">BDV26DRAFT_177353</name>
</gene>
<name>A0A5N7BB49_9EURO</name>
<proteinExistence type="predicted"/>
<protein>
    <submittedName>
        <fullName evidence="1">Uncharacterized protein</fullName>
    </submittedName>
</protein>
<dbReference type="Proteomes" id="UP000326198">
    <property type="component" value="Unassembled WGS sequence"/>
</dbReference>
<reference evidence="1 2" key="1">
    <citation type="submission" date="2019-04" db="EMBL/GenBank/DDBJ databases">
        <title>Friends and foes A comparative genomics studyof 23 Aspergillus species from section Flavi.</title>
        <authorList>
            <consortium name="DOE Joint Genome Institute"/>
            <person name="Kjaerbolling I."/>
            <person name="Vesth T."/>
            <person name="Frisvad J.C."/>
            <person name="Nybo J.L."/>
            <person name="Theobald S."/>
            <person name="Kildgaard S."/>
            <person name="Isbrandt T."/>
            <person name="Kuo A."/>
            <person name="Sato A."/>
            <person name="Lyhne E.K."/>
            <person name="Kogle M.E."/>
            <person name="Wiebenga A."/>
            <person name="Kun R.S."/>
            <person name="Lubbers R.J."/>
            <person name="Makela M.R."/>
            <person name="Barry K."/>
            <person name="Chovatia M."/>
            <person name="Clum A."/>
            <person name="Daum C."/>
            <person name="Haridas S."/>
            <person name="He G."/>
            <person name="LaButti K."/>
            <person name="Lipzen A."/>
            <person name="Mondo S."/>
            <person name="Riley R."/>
            <person name="Salamov A."/>
            <person name="Simmons B.A."/>
            <person name="Magnuson J.K."/>
            <person name="Henrissat B."/>
            <person name="Mortensen U.H."/>
            <person name="Larsen T.O."/>
            <person name="Devries R.P."/>
            <person name="Grigoriev I.V."/>
            <person name="Machida M."/>
            <person name="Baker S.E."/>
            <person name="Andersen M.R."/>
        </authorList>
    </citation>
    <scope>NUCLEOTIDE SEQUENCE [LARGE SCALE GENOMIC DNA]</scope>
    <source>
        <strain evidence="1 2">IBT 29228</strain>
    </source>
</reference>
<sequence length="83" mass="9221">MDVAHATFHNMFEDIAHPRRAPFVPNAYSGRPYLSGILTSEVDKALDVYHDMQPPRLAYLLHAEGFGLSLLSSCSHAISGRPR</sequence>
<keyword evidence="2" id="KW-1185">Reference proteome</keyword>
<evidence type="ECO:0000313" key="2">
    <source>
        <dbReference type="Proteomes" id="UP000326198"/>
    </source>
</evidence>